<dbReference type="AlphaFoldDB" id="H6LAI6"/>
<evidence type="ECO:0000313" key="1">
    <source>
        <dbReference type="EMBL" id="AFC25579.1"/>
    </source>
</evidence>
<protein>
    <submittedName>
        <fullName evidence="1">Uncharacterized protein</fullName>
    </submittedName>
</protein>
<dbReference type="Proteomes" id="UP000007519">
    <property type="component" value="Chromosome"/>
</dbReference>
<dbReference type="KEGG" id="sgn:SGRA_2851"/>
<sequence length="58" mass="6268">MGPAASKLAAAMLRGSQVCSALRRLRRLGLAFGHPYAALGLRRLRRLKMAFCLDSPLG</sequence>
<dbReference type="EMBL" id="CP002831">
    <property type="protein sequence ID" value="AFC25579.1"/>
    <property type="molecule type" value="Genomic_DNA"/>
</dbReference>
<organism evidence="1 2">
    <name type="scientific">Saprospira grandis (strain Lewin)</name>
    <dbReference type="NCBI Taxonomy" id="984262"/>
    <lineage>
        <taxon>Bacteria</taxon>
        <taxon>Pseudomonadati</taxon>
        <taxon>Bacteroidota</taxon>
        <taxon>Saprospiria</taxon>
        <taxon>Saprospirales</taxon>
        <taxon>Saprospiraceae</taxon>
        <taxon>Saprospira</taxon>
    </lineage>
</organism>
<keyword evidence="2" id="KW-1185">Reference proteome</keyword>
<accession>H6LAI6</accession>
<proteinExistence type="predicted"/>
<evidence type="ECO:0000313" key="2">
    <source>
        <dbReference type="Proteomes" id="UP000007519"/>
    </source>
</evidence>
<gene>
    <name evidence="1" type="ordered locus">SGRA_2851</name>
</gene>
<dbReference type="HOGENOM" id="CLU_202615_0_0_10"/>
<reference evidence="1 2" key="1">
    <citation type="journal article" date="2012" name="Stand. Genomic Sci.">
        <title>Complete genome sequencing and analysis of Saprospira grandis str. Lewin, a predatory marine bacterium.</title>
        <authorList>
            <person name="Saw J.H."/>
            <person name="Yuryev A."/>
            <person name="Kanbe M."/>
            <person name="Hou S."/>
            <person name="Young A.G."/>
            <person name="Aizawa S."/>
            <person name="Alam M."/>
        </authorList>
    </citation>
    <scope>NUCLEOTIDE SEQUENCE [LARGE SCALE GENOMIC DNA]</scope>
    <source>
        <strain evidence="1 2">Lewin</strain>
    </source>
</reference>
<name>H6LAI6_SAPGL</name>